<keyword evidence="8" id="KW-1185">Reference proteome</keyword>
<dbReference type="Gene3D" id="3.90.180.10">
    <property type="entry name" value="Medium-chain alcohol dehydrogenases, catalytic domain"/>
    <property type="match status" value="1"/>
</dbReference>
<protein>
    <submittedName>
        <fullName evidence="7">Zinc-binding alcohol dehydrogenase</fullName>
    </submittedName>
</protein>
<evidence type="ECO:0000313" key="7">
    <source>
        <dbReference type="EMBL" id="PJZ74523.1"/>
    </source>
</evidence>
<dbReference type="PANTHER" id="PTHR43350">
    <property type="entry name" value="NAD-DEPENDENT ALCOHOL DEHYDROGENASE"/>
    <property type="match status" value="1"/>
</dbReference>
<dbReference type="SUPFAM" id="SSF50129">
    <property type="entry name" value="GroES-like"/>
    <property type="match status" value="1"/>
</dbReference>
<dbReference type="InterPro" id="IPR011032">
    <property type="entry name" value="GroES-like_sf"/>
</dbReference>
<keyword evidence="3" id="KW-0479">Metal-binding</keyword>
<accession>A0A2M9ZRG5</accession>
<name>A0A2M9ZRG5_9LEPT</name>
<organism evidence="7 9">
    <name type="scientific">Leptospira perolatii</name>
    <dbReference type="NCBI Taxonomy" id="2023191"/>
    <lineage>
        <taxon>Bacteria</taxon>
        <taxon>Pseudomonadati</taxon>
        <taxon>Spirochaetota</taxon>
        <taxon>Spirochaetia</taxon>
        <taxon>Leptospirales</taxon>
        <taxon>Leptospiraceae</taxon>
        <taxon>Leptospira</taxon>
    </lineage>
</organism>
<comment type="cofactor">
    <cofactor evidence="1">
        <name>Zn(2+)</name>
        <dbReference type="ChEBI" id="CHEBI:29105"/>
    </cofactor>
</comment>
<dbReference type="GO" id="GO:0046872">
    <property type="term" value="F:metal ion binding"/>
    <property type="evidence" value="ECO:0007669"/>
    <property type="project" value="UniProtKB-KW"/>
</dbReference>
<dbReference type="Gene3D" id="3.40.50.720">
    <property type="entry name" value="NAD(P)-binding Rossmann-like Domain"/>
    <property type="match status" value="1"/>
</dbReference>
<comment type="caution">
    <text evidence="7">The sequence shown here is derived from an EMBL/GenBank/DDBJ whole genome shotgun (WGS) entry which is preliminary data.</text>
</comment>
<dbReference type="EMBL" id="NPDZ01000001">
    <property type="protein sequence ID" value="PJZ74523.1"/>
    <property type="molecule type" value="Genomic_DNA"/>
</dbReference>
<evidence type="ECO:0000256" key="2">
    <source>
        <dbReference type="ARBA" id="ARBA00008072"/>
    </source>
</evidence>
<evidence type="ECO:0000256" key="1">
    <source>
        <dbReference type="ARBA" id="ARBA00001947"/>
    </source>
</evidence>
<sequence length="508" mass="57018">MIQFQAYDYFADDSFQLSEYSLEGSESTGWKVYRNGQLYLELGAGYRLLRTELCGICSTDLDRRFLPFPLPQILGHEVLAKDPNTNKKYVLEINDTPTTRSGIPDKYSRFGIPTHSPDRMVLGIDRLPGGFGPYLLAPIGTLIEVESLTDKEAVLMEPFAASYHGVEVAIDIERKPLKRIAVLGPRRLGSLVIAALHLIRKQRNLNFRIAGIVKNRELTEHLFAMGADEVYSFPDLGKTESDKSMLGEFSSAKAPEISEKITWGELSEFAEIVFDTTGASSGLENCIQLSSSQIHRKTTNGKESLGIQNLTELVVDEFSIAKLSPDFQKKSWGVNQSSNQWLFLPKQVKLTEPSKNWIQSARENGLRVYEGSVPEAKDFLDSNEFTGPVRGFDFSIVDQISLLDQIIRPDQKDHPSLLRPRGIIFVTDLAPSDFGHPFLQWISKDRVLSSSRCGDFQKTMAALKSSPGFLKSISERLISAEFKMKDLPQAYLEARKPEQIKVIVRSEI</sequence>
<dbReference type="PANTHER" id="PTHR43350:SF19">
    <property type="entry name" value="D-GULOSIDE 3-DEHYDROGENASE"/>
    <property type="match status" value="1"/>
</dbReference>
<evidence type="ECO:0000313" key="6">
    <source>
        <dbReference type="EMBL" id="PJZ70991.1"/>
    </source>
</evidence>
<comment type="similarity">
    <text evidence="2">Belongs to the zinc-containing alcohol dehydrogenase family.</text>
</comment>
<keyword evidence="5" id="KW-0560">Oxidoreductase</keyword>
<keyword evidence="4" id="KW-0862">Zinc</keyword>
<evidence type="ECO:0000256" key="4">
    <source>
        <dbReference type="ARBA" id="ARBA00022833"/>
    </source>
</evidence>
<evidence type="ECO:0000256" key="5">
    <source>
        <dbReference type="ARBA" id="ARBA00023002"/>
    </source>
</evidence>
<evidence type="ECO:0000256" key="3">
    <source>
        <dbReference type="ARBA" id="ARBA00022723"/>
    </source>
</evidence>
<dbReference type="Proteomes" id="UP000231962">
    <property type="component" value="Unassembled WGS sequence"/>
</dbReference>
<dbReference type="RefSeq" id="WP_100711934.1">
    <property type="nucleotide sequence ID" value="NZ_NPDY01000001.1"/>
</dbReference>
<evidence type="ECO:0000313" key="9">
    <source>
        <dbReference type="Proteomes" id="UP000231990"/>
    </source>
</evidence>
<dbReference type="AlphaFoldDB" id="A0A2M9ZRG5"/>
<reference evidence="8 9" key="1">
    <citation type="submission" date="2017-07" db="EMBL/GenBank/DDBJ databases">
        <title>Leptospira spp. isolated from tropical soils.</title>
        <authorList>
            <person name="Thibeaux R."/>
            <person name="Iraola G."/>
            <person name="Ferres I."/>
            <person name="Bierque E."/>
            <person name="Girault D."/>
            <person name="Soupe-Gilbert M.-E."/>
            <person name="Picardeau M."/>
            <person name="Goarant C."/>
        </authorList>
    </citation>
    <scope>NUCLEOTIDE SEQUENCE [LARGE SCALE GENOMIC DNA]</scope>
    <source>
        <strain evidence="7 9">FH1-B-B1</strain>
        <strain evidence="6 8">FH1-B-C1</strain>
    </source>
</reference>
<dbReference type="GO" id="GO:0016491">
    <property type="term" value="F:oxidoreductase activity"/>
    <property type="evidence" value="ECO:0007669"/>
    <property type="project" value="UniProtKB-KW"/>
</dbReference>
<dbReference type="EMBL" id="NPDY01000001">
    <property type="protein sequence ID" value="PJZ70991.1"/>
    <property type="molecule type" value="Genomic_DNA"/>
</dbReference>
<proteinExistence type="inferred from homology"/>
<evidence type="ECO:0000313" key="8">
    <source>
        <dbReference type="Proteomes" id="UP000231962"/>
    </source>
</evidence>
<dbReference type="OrthoDB" id="334894at2"/>
<gene>
    <name evidence="6" type="ORF">CH360_00170</name>
    <name evidence="7" type="ORF">CH373_00170</name>
</gene>
<dbReference type="Proteomes" id="UP000231990">
    <property type="component" value="Unassembled WGS sequence"/>
</dbReference>